<evidence type="ECO:0000256" key="3">
    <source>
        <dbReference type="ARBA" id="ARBA00022448"/>
    </source>
</evidence>
<keyword evidence="8 12" id="KW-0406">Ion transport</keyword>
<name>A0A059PCG4_PERET</name>
<keyword evidence="10 13" id="KW-0472">Membrane</keyword>
<evidence type="ECO:0000256" key="2">
    <source>
        <dbReference type="ARBA" id="ARBA00008892"/>
    </source>
</evidence>
<dbReference type="AlphaFoldDB" id="A0A059PCG4"/>
<geneLocation type="mitochondrion" evidence="14"/>
<evidence type="ECO:0000256" key="10">
    <source>
        <dbReference type="ARBA" id="ARBA00023136"/>
    </source>
</evidence>
<accession>A0A059PCG4</accession>
<organism evidence="14">
    <name type="scientific">Pericrocotus ethologus</name>
    <name type="common">Long-tailed minivet</name>
    <dbReference type="NCBI Taxonomy" id="254642"/>
    <lineage>
        <taxon>Eukaryota</taxon>
        <taxon>Metazoa</taxon>
        <taxon>Chordata</taxon>
        <taxon>Craniata</taxon>
        <taxon>Vertebrata</taxon>
        <taxon>Euteleostomi</taxon>
        <taxon>Archelosauria</taxon>
        <taxon>Archosauria</taxon>
        <taxon>Dinosauria</taxon>
        <taxon>Saurischia</taxon>
        <taxon>Theropoda</taxon>
        <taxon>Coelurosauria</taxon>
        <taxon>Aves</taxon>
        <taxon>Neognathae</taxon>
        <taxon>Neoaves</taxon>
        <taxon>Telluraves</taxon>
        <taxon>Australaves</taxon>
        <taxon>Passeriformes</taxon>
        <taxon>Corvoidea</taxon>
        <taxon>Campephagidae</taxon>
        <taxon>Pericrocotus</taxon>
    </lineage>
</organism>
<dbReference type="GO" id="GO:0031966">
    <property type="term" value="C:mitochondrial membrane"/>
    <property type="evidence" value="ECO:0007669"/>
    <property type="project" value="UniProtKB-SubCell"/>
</dbReference>
<keyword evidence="9 12" id="KW-0496">Mitochondrion</keyword>
<dbReference type="Pfam" id="PF00895">
    <property type="entry name" value="ATP-synt_8"/>
    <property type="match status" value="1"/>
</dbReference>
<sequence length="55" mass="6492">MPQLNPNPWFFIMLTSWFTYSMIIQPKLLSFISTNPPSNKTPTTTTTTPWTWPWT</sequence>
<dbReference type="PANTHER" id="PTHR39937">
    <property type="entry name" value="ATP SYNTHASE PROTEIN 8"/>
    <property type="match status" value="1"/>
</dbReference>
<feature type="transmembrane region" description="Helical" evidence="13">
    <location>
        <begin position="6"/>
        <end position="24"/>
    </location>
</feature>
<evidence type="ECO:0000256" key="12">
    <source>
        <dbReference type="RuleBase" id="RU003661"/>
    </source>
</evidence>
<gene>
    <name evidence="14" type="primary">ATP8</name>
</gene>
<evidence type="ECO:0000256" key="1">
    <source>
        <dbReference type="ARBA" id="ARBA00004304"/>
    </source>
</evidence>
<dbReference type="GeneID" id="19591147"/>
<evidence type="ECO:0000256" key="8">
    <source>
        <dbReference type="ARBA" id="ARBA00023065"/>
    </source>
</evidence>
<keyword evidence="7 13" id="KW-1133">Transmembrane helix</keyword>
<dbReference type="RefSeq" id="YP_009040177.1">
    <property type="nucleotide sequence ID" value="NC_024257.1"/>
</dbReference>
<keyword evidence="3 12" id="KW-0813">Transport</keyword>
<dbReference type="PANTHER" id="PTHR39937:SF1">
    <property type="entry name" value="ATP SYNTHASE PROTEIN 8"/>
    <property type="match status" value="1"/>
</dbReference>
<evidence type="ECO:0000256" key="4">
    <source>
        <dbReference type="ARBA" id="ARBA00022547"/>
    </source>
</evidence>
<evidence type="ECO:0000256" key="7">
    <source>
        <dbReference type="ARBA" id="ARBA00022989"/>
    </source>
</evidence>
<evidence type="ECO:0000256" key="9">
    <source>
        <dbReference type="ARBA" id="ARBA00023128"/>
    </source>
</evidence>
<keyword evidence="5 12" id="KW-0812">Transmembrane</keyword>
<keyword evidence="6 12" id="KW-0375">Hydrogen ion transport</keyword>
<evidence type="ECO:0000256" key="13">
    <source>
        <dbReference type="SAM" id="Phobius"/>
    </source>
</evidence>
<keyword evidence="4 12" id="KW-0138">CF(0)</keyword>
<dbReference type="GO" id="GO:0045259">
    <property type="term" value="C:proton-transporting ATP synthase complex"/>
    <property type="evidence" value="ECO:0007669"/>
    <property type="project" value="UniProtKB-KW"/>
</dbReference>
<evidence type="ECO:0000256" key="6">
    <source>
        <dbReference type="ARBA" id="ARBA00022781"/>
    </source>
</evidence>
<dbReference type="InterPro" id="IPR001421">
    <property type="entry name" value="ATP8_metazoa"/>
</dbReference>
<keyword evidence="11" id="KW-0066">ATP synthesis</keyword>
<dbReference type="GO" id="GO:0015078">
    <property type="term" value="F:proton transmembrane transporter activity"/>
    <property type="evidence" value="ECO:0007669"/>
    <property type="project" value="InterPro"/>
</dbReference>
<reference evidence="14" key="1">
    <citation type="submission" date="2012-06" db="EMBL/GenBank/DDBJ databases">
        <title>Characterization of the complete mitogenome of Pericrocotus ethologus.</title>
        <authorList>
            <person name="Qian C.-J."/>
            <person name="Kan X.-Z."/>
        </authorList>
    </citation>
    <scope>NUCLEOTIDE SEQUENCE</scope>
</reference>
<dbReference type="EMBL" id="JX256246">
    <property type="protein sequence ID" value="AGI78559.1"/>
    <property type="molecule type" value="Genomic_DNA"/>
</dbReference>
<comment type="similarity">
    <text evidence="2 12">Belongs to the ATPase protein 8 family.</text>
</comment>
<protein>
    <recommendedName>
        <fullName evidence="12">ATP synthase complex subunit 8</fullName>
    </recommendedName>
</protein>
<evidence type="ECO:0000313" key="14">
    <source>
        <dbReference type="EMBL" id="AGI78559.1"/>
    </source>
</evidence>
<dbReference type="CTD" id="4509"/>
<dbReference type="InterPro" id="IPR050635">
    <property type="entry name" value="ATPase_protein_8"/>
</dbReference>
<proteinExistence type="inferred from homology"/>
<evidence type="ECO:0000256" key="11">
    <source>
        <dbReference type="ARBA" id="ARBA00023310"/>
    </source>
</evidence>
<evidence type="ECO:0000256" key="5">
    <source>
        <dbReference type="ARBA" id="ARBA00022692"/>
    </source>
</evidence>
<comment type="subcellular location">
    <subcellularLocation>
        <location evidence="1 12">Mitochondrion membrane</location>
        <topology evidence="1 12">Single-pass membrane protein</topology>
    </subcellularLocation>
</comment>
<dbReference type="GO" id="GO:0015986">
    <property type="term" value="P:proton motive force-driven ATP synthesis"/>
    <property type="evidence" value="ECO:0007669"/>
    <property type="project" value="InterPro"/>
</dbReference>